<evidence type="ECO:0008006" key="4">
    <source>
        <dbReference type="Google" id="ProtNLM"/>
    </source>
</evidence>
<dbReference type="Pfam" id="PF05258">
    <property type="entry name" value="DciA"/>
    <property type="match status" value="1"/>
</dbReference>
<feature type="compositionally biased region" description="Basic and acidic residues" evidence="1">
    <location>
        <begin position="150"/>
        <end position="162"/>
    </location>
</feature>
<accession>A0A0K6IQ61</accession>
<feature type="region of interest" description="Disordered" evidence="1">
    <location>
        <begin position="144"/>
        <end position="180"/>
    </location>
</feature>
<name>A0A0K6IQ61_9PROT</name>
<protein>
    <recommendedName>
        <fullName evidence="4">DUF721 domain-containing protein</fullName>
    </recommendedName>
</protein>
<dbReference type="EMBL" id="CYHH01000001">
    <property type="protein sequence ID" value="CUB05228.1"/>
    <property type="molecule type" value="Genomic_DNA"/>
</dbReference>
<dbReference type="OrthoDB" id="5298407at2"/>
<dbReference type="RefSeq" id="WP_055422638.1">
    <property type="nucleotide sequence ID" value="NZ_CYHH01000001.1"/>
</dbReference>
<gene>
    <name evidence="2" type="ORF">Ga0061068_101268</name>
</gene>
<dbReference type="InterPro" id="IPR007922">
    <property type="entry name" value="DciA-like"/>
</dbReference>
<dbReference type="AlphaFoldDB" id="A0A0K6IQ61"/>
<proteinExistence type="predicted"/>
<sequence length="180" mass="19758">MTRKLGELFRLSAELEPLRHHAMTLQRLQEEIDRLLEEEFRGRVSVANLKDGTLYLHTASALAAAKLRHRLPSLTAALAASAPVLAIKLRVRPTNAPASGVAAPRPPRVRTIGPGGRAAIAELCARLAPDSPLRQALERLIERAAMASEQRQEGDPLERKEAEIDEDDAERKPQDAFGVQ</sequence>
<evidence type="ECO:0000313" key="3">
    <source>
        <dbReference type="Proteomes" id="UP000182108"/>
    </source>
</evidence>
<reference evidence="3" key="1">
    <citation type="submission" date="2015-08" db="EMBL/GenBank/DDBJ databases">
        <authorList>
            <person name="Babu N.S."/>
            <person name="Beckwith C.J."/>
            <person name="Beseler K.G."/>
            <person name="Brison A."/>
            <person name="Carone J.V."/>
            <person name="Caskin T.P."/>
            <person name="Diamond M."/>
            <person name="Durham M.E."/>
            <person name="Foxe J.M."/>
            <person name="Go M."/>
            <person name="Henderson B.A."/>
            <person name="Jones I.B."/>
            <person name="McGettigan J.A."/>
            <person name="Micheletti S.J."/>
            <person name="Nasrallah M.E."/>
            <person name="Ortiz D."/>
            <person name="Piller C.R."/>
            <person name="Privatt S.R."/>
            <person name="Schneider S.L."/>
            <person name="Sharp S."/>
            <person name="Smith T.C."/>
            <person name="Stanton J.D."/>
            <person name="Ullery H.E."/>
            <person name="Wilson R.J."/>
            <person name="Serrano M.G."/>
            <person name="Buck G."/>
            <person name="Lee V."/>
            <person name="Wang Y."/>
            <person name="Carvalho R."/>
            <person name="Voegtly L."/>
            <person name="Shi R."/>
            <person name="Duckworth R."/>
            <person name="Johnson A."/>
            <person name="Loviza R."/>
            <person name="Walstead R."/>
            <person name="Shah Z."/>
            <person name="Kiflezghi M."/>
            <person name="Wade K."/>
            <person name="Ball S.L."/>
            <person name="Bradley K.W."/>
            <person name="Asai D.J."/>
            <person name="Bowman C.A."/>
            <person name="Russell D.A."/>
            <person name="Pope W.H."/>
            <person name="Jacobs-Sera D."/>
            <person name="Hendrix R.W."/>
            <person name="Hatfull G.F."/>
        </authorList>
    </citation>
    <scope>NUCLEOTIDE SEQUENCE [LARGE SCALE GENOMIC DNA]</scope>
    <source>
        <strain evidence="3">JCM 19170</strain>
    </source>
</reference>
<evidence type="ECO:0000256" key="1">
    <source>
        <dbReference type="SAM" id="MobiDB-lite"/>
    </source>
</evidence>
<organism evidence="2 3">
    <name type="scientific">Tepidiphilus thermophilus</name>
    <dbReference type="NCBI Taxonomy" id="876478"/>
    <lineage>
        <taxon>Bacteria</taxon>
        <taxon>Pseudomonadati</taxon>
        <taxon>Pseudomonadota</taxon>
        <taxon>Hydrogenophilia</taxon>
        <taxon>Hydrogenophilales</taxon>
        <taxon>Hydrogenophilaceae</taxon>
        <taxon>Tepidiphilus</taxon>
    </lineage>
</organism>
<keyword evidence="3" id="KW-1185">Reference proteome</keyword>
<evidence type="ECO:0000313" key="2">
    <source>
        <dbReference type="EMBL" id="CUB05228.1"/>
    </source>
</evidence>
<dbReference type="Proteomes" id="UP000182108">
    <property type="component" value="Unassembled WGS sequence"/>
</dbReference>